<keyword evidence="5 8" id="KW-0028">Amino-acid biosynthesis</keyword>
<comment type="subunit">
    <text evidence="4 8">Dimer of large and small chains.</text>
</comment>
<evidence type="ECO:0000256" key="8">
    <source>
        <dbReference type="RuleBase" id="RU368092"/>
    </source>
</evidence>
<keyword evidence="8" id="KW-0808">Transferase</keyword>
<evidence type="ECO:0000256" key="4">
    <source>
        <dbReference type="ARBA" id="ARBA00011744"/>
    </source>
</evidence>
<comment type="pathway">
    <text evidence="2 8">Amino-acid biosynthesis; L-valine biosynthesis; L-valine from pyruvate: step 1/4.</text>
</comment>
<comment type="similarity">
    <text evidence="3 8">Belongs to the acetolactate synthase small subunit family.</text>
</comment>
<dbReference type="NCBIfam" id="NF008864">
    <property type="entry name" value="PRK11895.1"/>
    <property type="match status" value="1"/>
</dbReference>
<dbReference type="PANTHER" id="PTHR30239">
    <property type="entry name" value="ACETOLACTATE SYNTHASE SMALL SUBUNIT"/>
    <property type="match status" value="1"/>
</dbReference>
<organism evidence="10">
    <name type="scientific">Candidatus Actinomarina minuta</name>
    <dbReference type="NCBI Taxonomy" id="1389454"/>
    <lineage>
        <taxon>Bacteria</taxon>
        <taxon>Bacillati</taxon>
        <taxon>Actinomycetota</taxon>
        <taxon>Actinomycetes</taxon>
        <taxon>Candidatus Actinomarinidae</taxon>
        <taxon>Candidatus Actinomarinales</taxon>
        <taxon>Candidatus Actinomarineae</taxon>
        <taxon>Candidatus Actinomarinaceae</taxon>
        <taxon>Candidatus Actinomarina</taxon>
    </lineage>
</organism>
<dbReference type="InterPro" id="IPR039557">
    <property type="entry name" value="AHAS_ACT"/>
</dbReference>
<dbReference type="NCBIfam" id="TIGR00119">
    <property type="entry name" value="acolac_sm"/>
    <property type="match status" value="1"/>
</dbReference>
<reference evidence="10" key="1">
    <citation type="journal article" date="2013" name="Sci. Rep.">
        <title>Metagenomics uncovers a new group of low GC and ultra-small marine Actinobacteria.</title>
        <authorList>
            <person name="Ghai R."/>
            <person name="Mizuno C.M."/>
            <person name="Picazo A."/>
            <person name="Camacho A."/>
            <person name="Rodriguez-Valera F."/>
        </authorList>
    </citation>
    <scope>NUCLEOTIDE SEQUENCE</scope>
</reference>
<dbReference type="InterPro" id="IPR027271">
    <property type="entry name" value="Acetolactate_synth/TF_NikR_C"/>
</dbReference>
<dbReference type="UniPathway" id="UPA00049">
    <property type="reaction ID" value="UER00059"/>
</dbReference>
<evidence type="ECO:0000256" key="3">
    <source>
        <dbReference type="ARBA" id="ARBA00006341"/>
    </source>
</evidence>
<dbReference type="FunFam" id="3.30.70.260:FF:000001">
    <property type="entry name" value="Acetolactate synthase, small subunit"/>
    <property type="match status" value="1"/>
</dbReference>
<comment type="catalytic activity">
    <reaction evidence="7 8">
        <text>2 pyruvate + H(+) = (2S)-2-acetolactate + CO2</text>
        <dbReference type="Rhea" id="RHEA:25249"/>
        <dbReference type="ChEBI" id="CHEBI:15361"/>
        <dbReference type="ChEBI" id="CHEBI:15378"/>
        <dbReference type="ChEBI" id="CHEBI:16526"/>
        <dbReference type="ChEBI" id="CHEBI:58476"/>
        <dbReference type="EC" id="2.2.1.6"/>
    </reaction>
</comment>
<evidence type="ECO:0000256" key="5">
    <source>
        <dbReference type="ARBA" id="ARBA00022605"/>
    </source>
</evidence>
<evidence type="ECO:0000256" key="6">
    <source>
        <dbReference type="ARBA" id="ARBA00023304"/>
    </source>
</evidence>
<dbReference type="GO" id="GO:0005829">
    <property type="term" value="C:cytosol"/>
    <property type="evidence" value="ECO:0007669"/>
    <property type="project" value="TreeGrafter"/>
</dbReference>
<dbReference type="CDD" id="cd04878">
    <property type="entry name" value="ACT_AHAS"/>
    <property type="match status" value="1"/>
</dbReference>
<protein>
    <recommendedName>
        <fullName evidence="8">Acetolactate synthase small subunit</fullName>
        <shortName evidence="8">AHAS</shortName>
        <shortName evidence="8">ALS</shortName>
        <ecNumber evidence="8">2.2.1.6</ecNumber>
    </recommendedName>
    <alternativeName>
        <fullName evidence="8">Acetohydroxy-acid synthase small subunit</fullName>
    </alternativeName>
</protein>
<dbReference type="Pfam" id="PF22629">
    <property type="entry name" value="ACT_AHAS_ss"/>
    <property type="match status" value="1"/>
</dbReference>
<dbReference type="GO" id="GO:1990610">
    <property type="term" value="F:acetolactate synthase regulator activity"/>
    <property type="evidence" value="ECO:0007669"/>
    <property type="project" value="UniProtKB-UniRule"/>
</dbReference>
<dbReference type="InterPro" id="IPR002912">
    <property type="entry name" value="ACT_dom"/>
</dbReference>
<dbReference type="Gene3D" id="3.30.70.1150">
    <property type="entry name" value="ACT-like. Chain A, domain 2"/>
    <property type="match status" value="1"/>
</dbReference>
<dbReference type="InterPro" id="IPR019455">
    <property type="entry name" value="Acetolactate_synth_ssu_C"/>
</dbReference>
<accession>S5DNT2</accession>
<dbReference type="Gene3D" id="3.30.70.260">
    <property type="match status" value="1"/>
</dbReference>
<sequence length="157" mass="17303">MSERILSVLVEDKPGVLARISSTISRRGFNINSLSVGPTNIEGRSKMTIVTELESVEQVKKQLNKLINVIKIVELDPDNTIESEVLLMKVSINKDSQTSVIEKANLSGAKSVDVGQDYAVFELTGTSKELKKFENLLKPYGIIEMIRGGRIAIQSNL</sequence>
<dbReference type="InterPro" id="IPR004789">
    <property type="entry name" value="Acetalactate_synth_ssu"/>
</dbReference>
<comment type="function">
    <text evidence="8">Catalyzes the conversion of 2 pyruvate molecules into acetolactate in the first common step of the biosynthetic pathway of the branched-amino acids such as leucine, isoleucine, and valine.</text>
</comment>
<proteinExistence type="inferred from homology"/>
<dbReference type="PANTHER" id="PTHR30239:SF0">
    <property type="entry name" value="ACETOLACTATE SYNTHASE SMALL SUBUNIT 1, CHLOROPLASTIC"/>
    <property type="match status" value="1"/>
</dbReference>
<dbReference type="GO" id="GO:0009099">
    <property type="term" value="P:L-valine biosynthetic process"/>
    <property type="evidence" value="ECO:0007669"/>
    <property type="project" value="UniProtKB-UniRule"/>
</dbReference>
<evidence type="ECO:0000256" key="1">
    <source>
        <dbReference type="ARBA" id="ARBA00004974"/>
    </source>
</evidence>
<evidence type="ECO:0000256" key="2">
    <source>
        <dbReference type="ARBA" id="ARBA00005025"/>
    </source>
</evidence>
<dbReference type="UniPathway" id="UPA00047">
    <property type="reaction ID" value="UER00055"/>
</dbReference>
<name>S5DNT2_9ACTN</name>
<evidence type="ECO:0000259" key="9">
    <source>
        <dbReference type="PROSITE" id="PS51671"/>
    </source>
</evidence>
<dbReference type="PROSITE" id="PS51671">
    <property type="entry name" value="ACT"/>
    <property type="match status" value="1"/>
</dbReference>
<dbReference type="Pfam" id="PF10369">
    <property type="entry name" value="ALS_ss_C"/>
    <property type="match status" value="1"/>
</dbReference>
<dbReference type="GO" id="GO:0009097">
    <property type="term" value="P:isoleucine biosynthetic process"/>
    <property type="evidence" value="ECO:0007669"/>
    <property type="project" value="UniProtKB-UniRule"/>
</dbReference>
<dbReference type="AlphaFoldDB" id="S5DNT2"/>
<evidence type="ECO:0000256" key="7">
    <source>
        <dbReference type="ARBA" id="ARBA00048670"/>
    </source>
</evidence>
<comment type="pathway">
    <text evidence="1 8">Amino-acid biosynthesis; L-isoleucine biosynthesis; L-isoleucine from 2-oxobutanoate: step 1/4.</text>
</comment>
<keyword evidence="6 8" id="KW-0100">Branched-chain amino acid biosynthesis</keyword>
<dbReference type="InterPro" id="IPR045865">
    <property type="entry name" value="ACT-like_dom_sf"/>
</dbReference>
<dbReference type="EC" id="2.2.1.6" evidence="8"/>
<dbReference type="GO" id="GO:0003984">
    <property type="term" value="F:acetolactate synthase activity"/>
    <property type="evidence" value="ECO:0007669"/>
    <property type="project" value="UniProtKB-UniRule"/>
</dbReference>
<feature type="domain" description="ACT" evidence="9">
    <location>
        <begin position="5"/>
        <end position="77"/>
    </location>
</feature>
<dbReference type="InterPro" id="IPR054480">
    <property type="entry name" value="AHAS_small-like_ACT"/>
</dbReference>
<evidence type="ECO:0000313" key="10">
    <source>
        <dbReference type="EMBL" id="AGQ19158.1"/>
    </source>
</evidence>
<dbReference type="SUPFAM" id="SSF55021">
    <property type="entry name" value="ACT-like"/>
    <property type="match status" value="2"/>
</dbReference>
<dbReference type="EMBL" id="KC811124">
    <property type="protein sequence ID" value="AGQ19158.1"/>
    <property type="molecule type" value="Genomic_DNA"/>
</dbReference>